<reference evidence="6 7" key="1">
    <citation type="submission" date="2016-03" db="EMBL/GenBank/DDBJ databases">
        <authorList>
            <person name="Devillers H."/>
        </authorList>
    </citation>
    <scope>NUCLEOTIDE SEQUENCE [LARGE SCALE GENOMIC DNA]</scope>
    <source>
        <strain evidence="6">CBS 11717</strain>
    </source>
</reference>
<dbReference type="AlphaFoldDB" id="A0A1G4KCS2"/>
<dbReference type="EMBL" id="LT598469">
    <property type="protein sequence ID" value="SCV02245.1"/>
    <property type="molecule type" value="Genomic_DNA"/>
</dbReference>
<protein>
    <submittedName>
        <fullName evidence="6">LAMI_0G17216g1_1</fullName>
    </submittedName>
</protein>
<dbReference type="GO" id="GO:0005739">
    <property type="term" value="C:mitochondrion"/>
    <property type="evidence" value="ECO:0007669"/>
    <property type="project" value="UniProtKB-SubCell"/>
</dbReference>
<evidence type="ECO:0000313" key="7">
    <source>
        <dbReference type="Proteomes" id="UP000191024"/>
    </source>
</evidence>
<comment type="subcellular location">
    <subcellularLocation>
        <location evidence="1">Mitochondrion</location>
    </subcellularLocation>
</comment>
<dbReference type="Gene3D" id="1.25.40.10">
    <property type="entry name" value="Tetratricopeptide repeat domain"/>
    <property type="match status" value="2"/>
</dbReference>
<organism evidence="6 7">
    <name type="scientific">Lachancea mirantina</name>
    <dbReference type="NCBI Taxonomy" id="1230905"/>
    <lineage>
        <taxon>Eukaryota</taxon>
        <taxon>Fungi</taxon>
        <taxon>Dikarya</taxon>
        <taxon>Ascomycota</taxon>
        <taxon>Saccharomycotina</taxon>
        <taxon>Saccharomycetes</taxon>
        <taxon>Saccharomycetales</taxon>
        <taxon>Saccharomycetaceae</taxon>
        <taxon>Lachancea</taxon>
    </lineage>
</organism>
<gene>
    <name evidence="6" type="ORF">LAMI_0G17216G</name>
</gene>
<feature type="repeat" description="PPR" evidence="3">
    <location>
        <begin position="493"/>
        <end position="527"/>
    </location>
</feature>
<dbReference type="Proteomes" id="UP000191024">
    <property type="component" value="Chromosome G"/>
</dbReference>
<sequence length="928" mass="107065">MKIGAFFGNLRHIRTYHIRQLSHVSNSLSSEIIAALKIDDPSKFSHIVAGSPLDRVQRGVLIKSLYHRNAYEQVIEVGRTNLFDAENGIMSNVSTDEMKKYAGALALTGQSELLTRLVLKLVAQFSLKRRDMVQRVINSIVTHLSSGEFIRETLALWATANWYLHGRVDFSNYDEQKTSLKTLLFFIREKKIDQVFEQALDDIGSAQGVVVASQMATTLLYLCTYNRDFPLSLKIWAYKTTRGLPIVSSDLTAILKANCHFENFSEVNRLHEKFPEAHDDTAQFDYVLVAFAKQQDWKSLQNQFNALFGIGELPNIQHYGIVMYAVAQLGEKDMVERLFNQLLRRKLIPTLPVLRSLVHVYYRNGDYRGCFEHFELFNKFGIEPSGGVCQTMLKMYRNLGDINGGLRFFKKMSENNVELSERHFATLINLCAKTTNTAIAAELFQVMCDHYHIRPTGPSIAALMQVYIESNEPQKALKLFREKPKDLRGASQSISIYNKAVEAYMRMGRSDLCEKLFQEILSKNLVTDSEFYRVMLRHLALVSKDYQNAENVLEQLITHPKLKVSALHFETLMEAYDKISYRNGVFKLYQKMLDSNVPVTSKILYFVIKSAFKTKLASKENLDEAIEMVNDIMKSAATRTLDVTFEKLHPSVMAWPMRTISKYYSPVKALELMNRYNELFFEKSDSANGRLVIMRSLLVLYGETHQWEEFEATFDRYLSKIQDYERKPLTMGRNIKLATSMQGVLEYKIKQLVATDGTLSIPPLLKNLESKKFFIDNKAYNEAVVSMASDARTLNTALQIADQKLIFGYNLIHKYRLLRRNAGTQTTTRTKSWFLKKKTEDPLSLRPTLYLTSETFEVLSESLDNYLNEVSNVENTLLQLSTSHRYFMKSYLMKPRTNVANWMNVERRHPLFFSDLRRHKRKVDISLF</sequence>
<dbReference type="PANTHER" id="PTHR47939:SF13">
    <property type="entry name" value="OS03G0201400 PROTEIN"/>
    <property type="match status" value="1"/>
</dbReference>
<keyword evidence="7" id="KW-1185">Reference proteome</keyword>
<accession>A0A1G4KCS2</accession>
<evidence type="ECO:0000256" key="2">
    <source>
        <dbReference type="ARBA" id="ARBA00022737"/>
    </source>
</evidence>
<feature type="coiled-coil region" evidence="4">
    <location>
        <begin position="856"/>
        <end position="883"/>
    </location>
</feature>
<dbReference type="Pfam" id="PF17177">
    <property type="entry name" value="PPR_long"/>
    <property type="match status" value="1"/>
</dbReference>
<keyword evidence="4" id="KW-0175">Coiled coil</keyword>
<dbReference type="InterPro" id="IPR033443">
    <property type="entry name" value="PROP1-like_PPR_dom"/>
</dbReference>
<keyword evidence="2" id="KW-0677">Repeat</keyword>
<dbReference type="PROSITE" id="PS51375">
    <property type="entry name" value="PPR"/>
    <property type="match status" value="1"/>
</dbReference>
<dbReference type="OrthoDB" id="185373at2759"/>
<name>A0A1G4KCS2_9SACH</name>
<evidence type="ECO:0000313" key="6">
    <source>
        <dbReference type="EMBL" id="SCV02245.1"/>
    </source>
</evidence>
<evidence type="ECO:0000256" key="3">
    <source>
        <dbReference type="PROSITE-ProRule" id="PRU00708"/>
    </source>
</evidence>
<feature type="domain" description="PROP1-like PPR" evidence="5">
    <location>
        <begin position="399"/>
        <end position="538"/>
    </location>
</feature>
<dbReference type="InterPro" id="IPR002885">
    <property type="entry name" value="PPR_rpt"/>
</dbReference>
<evidence type="ECO:0000259" key="5">
    <source>
        <dbReference type="Pfam" id="PF17177"/>
    </source>
</evidence>
<proteinExistence type="predicted"/>
<dbReference type="STRING" id="1230905.A0A1G4KCS2"/>
<dbReference type="PANTHER" id="PTHR47939">
    <property type="entry name" value="MEMBRANE-ASSOCIATED SALT-INDUCIBLE PROTEIN-LIKE"/>
    <property type="match status" value="1"/>
</dbReference>
<dbReference type="SUPFAM" id="SSF81901">
    <property type="entry name" value="HCP-like"/>
    <property type="match status" value="1"/>
</dbReference>
<dbReference type="InterPro" id="IPR050667">
    <property type="entry name" value="PPR-containing_protein"/>
</dbReference>
<dbReference type="InterPro" id="IPR011990">
    <property type="entry name" value="TPR-like_helical_dom_sf"/>
</dbReference>
<evidence type="ECO:0000256" key="1">
    <source>
        <dbReference type="ARBA" id="ARBA00004173"/>
    </source>
</evidence>
<evidence type="ECO:0000256" key="4">
    <source>
        <dbReference type="SAM" id="Coils"/>
    </source>
</evidence>